<evidence type="ECO:0000256" key="1">
    <source>
        <dbReference type="ARBA" id="ARBA00004651"/>
    </source>
</evidence>
<dbReference type="GO" id="GO:0020037">
    <property type="term" value="F:heme binding"/>
    <property type="evidence" value="ECO:0007669"/>
    <property type="project" value="TreeGrafter"/>
</dbReference>
<accession>A0A2T7UVR2</accession>
<feature type="transmembrane region" description="Helical" evidence="6">
    <location>
        <begin position="12"/>
        <end position="29"/>
    </location>
</feature>
<gene>
    <name evidence="8" type="ORF">DDE23_06335</name>
</gene>
<dbReference type="RefSeq" id="WP_107750444.1">
    <property type="nucleotide sequence ID" value="NZ_QBKF01000002.1"/>
</dbReference>
<comment type="subcellular location">
    <subcellularLocation>
        <location evidence="1">Cell membrane</location>
        <topology evidence="1">Multi-pass membrane protein</topology>
    </subcellularLocation>
</comment>
<dbReference type="PANTHER" id="PTHR30485">
    <property type="entry name" value="NI/FE-HYDROGENASE 1 B-TYPE CYTOCHROME SUBUNIT"/>
    <property type="match status" value="1"/>
</dbReference>
<dbReference type="GO" id="GO:0009055">
    <property type="term" value="F:electron transfer activity"/>
    <property type="evidence" value="ECO:0007669"/>
    <property type="project" value="InterPro"/>
</dbReference>
<dbReference type="SUPFAM" id="SSF81342">
    <property type="entry name" value="Transmembrane di-heme cytochromes"/>
    <property type="match status" value="1"/>
</dbReference>
<feature type="transmembrane region" description="Helical" evidence="6">
    <location>
        <begin position="35"/>
        <end position="56"/>
    </location>
</feature>
<evidence type="ECO:0000256" key="4">
    <source>
        <dbReference type="ARBA" id="ARBA00022989"/>
    </source>
</evidence>
<keyword evidence="5 6" id="KW-0472">Membrane</keyword>
<evidence type="ECO:0000256" key="5">
    <source>
        <dbReference type="ARBA" id="ARBA00023136"/>
    </source>
</evidence>
<dbReference type="InterPro" id="IPR051542">
    <property type="entry name" value="Hydrogenase_cytochrome"/>
</dbReference>
<organism evidence="8 9">
    <name type="scientific">Pararhodobacter aggregans</name>
    <dbReference type="NCBI Taxonomy" id="404875"/>
    <lineage>
        <taxon>Bacteria</taxon>
        <taxon>Pseudomonadati</taxon>
        <taxon>Pseudomonadota</taxon>
        <taxon>Alphaproteobacteria</taxon>
        <taxon>Rhodobacterales</taxon>
        <taxon>Paracoccaceae</taxon>
        <taxon>Pararhodobacter</taxon>
    </lineage>
</organism>
<dbReference type="Pfam" id="PF01292">
    <property type="entry name" value="Ni_hydr_CYTB"/>
    <property type="match status" value="1"/>
</dbReference>
<evidence type="ECO:0000313" key="8">
    <source>
        <dbReference type="EMBL" id="PVE48668.1"/>
    </source>
</evidence>
<feature type="transmembrane region" description="Helical" evidence="6">
    <location>
        <begin position="94"/>
        <end position="114"/>
    </location>
</feature>
<name>A0A2T7UVR2_9RHOB</name>
<dbReference type="InterPro" id="IPR011577">
    <property type="entry name" value="Cyt_b561_bac/Ni-Hgenase"/>
</dbReference>
<keyword evidence="4 6" id="KW-1133">Transmembrane helix</keyword>
<keyword evidence="9" id="KW-1185">Reference proteome</keyword>
<dbReference type="AlphaFoldDB" id="A0A2T7UVR2"/>
<evidence type="ECO:0000256" key="2">
    <source>
        <dbReference type="ARBA" id="ARBA00022475"/>
    </source>
</evidence>
<sequence length="181" mass="20291">MRRYHVWDPFLRLFHWSLVTLFALNALILDPESRLHRWVGYAVAALIGLRIVWGLIGPARARFADFLPTPFAVAEQIGDIRAHRRRAHLGHTPLGALMIVNILLTVIAIAVTGYMQTTLAYWGVGWVKELHEALVTWAELSVAAHVAAVIWESRRIGINLARAMITGDKPVPEGVEVLDLH</sequence>
<dbReference type="InterPro" id="IPR016174">
    <property type="entry name" value="Di-haem_cyt_TM"/>
</dbReference>
<proteinExistence type="predicted"/>
<reference evidence="8 9" key="1">
    <citation type="journal article" date="2011" name="Syst. Appl. Microbiol.">
        <title>Defluviimonas denitrificans gen. nov., sp. nov., and Pararhodobacter aggregans gen. nov., sp. nov., non-phototrophic Rhodobacteraceae from the biofilter of a marine aquaculture.</title>
        <authorList>
            <person name="Foesel B.U."/>
            <person name="Drake H.L."/>
            <person name="Schramm A."/>
        </authorList>
    </citation>
    <scope>NUCLEOTIDE SEQUENCE [LARGE SCALE GENOMIC DNA]</scope>
    <source>
        <strain evidence="8 9">D1-19</strain>
    </source>
</reference>
<dbReference type="GO" id="GO:0005886">
    <property type="term" value="C:plasma membrane"/>
    <property type="evidence" value="ECO:0007669"/>
    <property type="project" value="UniProtKB-SubCell"/>
</dbReference>
<dbReference type="Gene3D" id="1.20.950.20">
    <property type="entry name" value="Transmembrane di-heme cytochromes, Chain C"/>
    <property type="match status" value="1"/>
</dbReference>
<keyword evidence="3 6" id="KW-0812">Transmembrane</keyword>
<feature type="domain" description="Cytochrome b561 bacterial/Ni-hydrogenase" evidence="7">
    <location>
        <begin position="6"/>
        <end position="167"/>
    </location>
</feature>
<comment type="caution">
    <text evidence="8">The sequence shown here is derived from an EMBL/GenBank/DDBJ whole genome shotgun (WGS) entry which is preliminary data.</text>
</comment>
<dbReference type="OrthoDB" id="196472at2"/>
<dbReference type="PANTHER" id="PTHR30485:SF2">
    <property type="entry name" value="BLL0597 PROTEIN"/>
    <property type="match status" value="1"/>
</dbReference>
<dbReference type="GO" id="GO:0022904">
    <property type="term" value="P:respiratory electron transport chain"/>
    <property type="evidence" value="ECO:0007669"/>
    <property type="project" value="InterPro"/>
</dbReference>
<dbReference type="Proteomes" id="UP000244810">
    <property type="component" value="Unassembled WGS sequence"/>
</dbReference>
<evidence type="ECO:0000259" key="7">
    <source>
        <dbReference type="Pfam" id="PF01292"/>
    </source>
</evidence>
<protein>
    <submittedName>
        <fullName evidence="8">Cytochrome B</fullName>
    </submittedName>
</protein>
<keyword evidence="2" id="KW-1003">Cell membrane</keyword>
<dbReference type="EMBL" id="QDDR01000002">
    <property type="protein sequence ID" value="PVE48668.1"/>
    <property type="molecule type" value="Genomic_DNA"/>
</dbReference>
<evidence type="ECO:0000256" key="3">
    <source>
        <dbReference type="ARBA" id="ARBA00022692"/>
    </source>
</evidence>
<evidence type="ECO:0000313" key="9">
    <source>
        <dbReference type="Proteomes" id="UP000244810"/>
    </source>
</evidence>
<evidence type="ECO:0000256" key="6">
    <source>
        <dbReference type="SAM" id="Phobius"/>
    </source>
</evidence>